<dbReference type="EMBL" id="JAEFCI010007438">
    <property type="protein sequence ID" value="KAG5459068.1"/>
    <property type="molecule type" value="Genomic_DNA"/>
</dbReference>
<evidence type="ECO:0000313" key="2">
    <source>
        <dbReference type="EMBL" id="KAG5459068.1"/>
    </source>
</evidence>
<organism evidence="2 3">
    <name type="scientific">Olpidium bornovanus</name>
    <dbReference type="NCBI Taxonomy" id="278681"/>
    <lineage>
        <taxon>Eukaryota</taxon>
        <taxon>Fungi</taxon>
        <taxon>Fungi incertae sedis</taxon>
        <taxon>Olpidiomycota</taxon>
        <taxon>Olpidiomycotina</taxon>
        <taxon>Olpidiomycetes</taxon>
        <taxon>Olpidiales</taxon>
        <taxon>Olpidiaceae</taxon>
        <taxon>Olpidium</taxon>
    </lineage>
</organism>
<sequence>MVGGELPHVALRGEIGGELFDWRASRGIILLVRPPGSGAILPLIPTPSPPPAPLPTSASRPPPPLVRRRLSSATASRPPPPLVRRRLPRRRSTGGLRAVPQHTVIMTPKRYLCPSASSGGQVNGQFVLRRRVCRRGASGPFPRGRGYHAGLRAFVRWRVGDIVYSGGERWLAGGSRVWRWGGKGRELFDWRASRGIILLVGPRVWGPSCPQFCFCLRLLARLSPLRLPPLVDRCHLSTAAASVDRCRLCRPRPPSTGGSKAVSRHRAVRRPCHSAARFEGRATAQRACHTPPTFARWGETAAKVYVKMSSTRGGHAPDRVTACVQVVVVGPVVPSLRLIEALQRLPLPGVRVCRSHLSRSRPPGEPRGRRTCFGEPHRGPACLFSSLVMRCRLSSPWKLGVLNRSLGFLMGARVQTDADVADNISIRATSF</sequence>
<evidence type="ECO:0000256" key="1">
    <source>
        <dbReference type="SAM" id="MobiDB-lite"/>
    </source>
</evidence>
<keyword evidence="3" id="KW-1185">Reference proteome</keyword>
<accession>A0A8H8DI16</accession>
<reference evidence="2 3" key="1">
    <citation type="journal article" name="Sci. Rep.">
        <title>Genome-scale phylogenetic analyses confirm Olpidium as the closest living zoosporic fungus to the non-flagellated, terrestrial fungi.</title>
        <authorList>
            <person name="Chang Y."/>
            <person name="Rochon D."/>
            <person name="Sekimoto S."/>
            <person name="Wang Y."/>
            <person name="Chovatia M."/>
            <person name="Sandor L."/>
            <person name="Salamov A."/>
            <person name="Grigoriev I.V."/>
            <person name="Stajich J.E."/>
            <person name="Spatafora J.W."/>
        </authorList>
    </citation>
    <scope>NUCLEOTIDE SEQUENCE [LARGE SCALE GENOMIC DNA]</scope>
    <source>
        <strain evidence="2">S191</strain>
    </source>
</reference>
<evidence type="ECO:0000313" key="3">
    <source>
        <dbReference type="Proteomes" id="UP000673691"/>
    </source>
</evidence>
<protein>
    <submittedName>
        <fullName evidence="2">Uncharacterized protein</fullName>
    </submittedName>
</protein>
<dbReference type="Proteomes" id="UP000673691">
    <property type="component" value="Unassembled WGS sequence"/>
</dbReference>
<comment type="caution">
    <text evidence="2">The sequence shown here is derived from an EMBL/GenBank/DDBJ whole genome shotgun (WGS) entry which is preliminary data.</text>
</comment>
<proteinExistence type="predicted"/>
<gene>
    <name evidence="2" type="ORF">BJ554DRAFT_589</name>
</gene>
<feature type="compositionally biased region" description="Pro residues" evidence="1">
    <location>
        <begin position="44"/>
        <end position="65"/>
    </location>
</feature>
<name>A0A8H8DI16_9FUNG</name>
<dbReference type="AlphaFoldDB" id="A0A8H8DI16"/>
<feature type="compositionally biased region" description="Basic residues" evidence="1">
    <location>
        <begin position="83"/>
        <end position="92"/>
    </location>
</feature>
<feature type="region of interest" description="Disordered" evidence="1">
    <location>
        <begin position="42"/>
        <end position="96"/>
    </location>
</feature>